<dbReference type="Pfam" id="PF00149">
    <property type="entry name" value="Metallophos"/>
    <property type="match status" value="1"/>
</dbReference>
<protein>
    <recommendedName>
        <fullName evidence="1">PWWP domain-containing protein</fullName>
    </recommendedName>
</protein>
<evidence type="ECO:0000313" key="3">
    <source>
        <dbReference type="Proteomes" id="UP000441455"/>
    </source>
</evidence>
<dbReference type="OrthoDB" id="9787800at2"/>
<gene>
    <name evidence="2" type="ORF">FX155_01330</name>
</gene>
<dbReference type="GO" id="GO:0016787">
    <property type="term" value="F:hydrolase activity"/>
    <property type="evidence" value="ECO:0007669"/>
    <property type="project" value="InterPro"/>
</dbReference>
<name>A0A6N7VI13_ACIFE</name>
<dbReference type="InterPro" id="IPR004843">
    <property type="entry name" value="Calcineurin-like_PHP"/>
</dbReference>
<dbReference type="InterPro" id="IPR000313">
    <property type="entry name" value="PWWP_dom"/>
</dbReference>
<dbReference type="RefSeq" id="WP_154487489.1">
    <property type="nucleotide sequence ID" value="NZ_VULN01000002.1"/>
</dbReference>
<evidence type="ECO:0000313" key="2">
    <source>
        <dbReference type="EMBL" id="MSS81264.1"/>
    </source>
</evidence>
<sequence>MIYLTGDTHGPLDFDRIRPENLILRGVDCQPEDILIVCGDFGIPWTDPAQGPDREMLEEIARWPYTVAFVDGNHENFALLNQYPVVEWKGGQAHQLLPNLYHLMRGELFTLEGHTFFTMGGAMSMDRWMRREGISWWPEEIPSEAEWQHAWDTLDRAGWKVDYVVTHTAPTRWKIQGGMRMVAHLGDKCPVARKLEELESHLTYHRWFFGHLHDDRITQDAKGVWLYEKVVVLEEYGSRIRSGCFRRSSDER</sequence>
<organism evidence="2 3">
    <name type="scientific">Acidaminococcus fermentans</name>
    <dbReference type="NCBI Taxonomy" id="905"/>
    <lineage>
        <taxon>Bacteria</taxon>
        <taxon>Bacillati</taxon>
        <taxon>Bacillota</taxon>
        <taxon>Negativicutes</taxon>
        <taxon>Acidaminococcales</taxon>
        <taxon>Acidaminococcaceae</taxon>
        <taxon>Acidaminococcus</taxon>
    </lineage>
</organism>
<proteinExistence type="predicted"/>
<dbReference type="EMBL" id="VULN01000002">
    <property type="protein sequence ID" value="MSS81264.1"/>
    <property type="molecule type" value="Genomic_DNA"/>
</dbReference>
<comment type="caution">
    <text evidence="2">The sequence shown here is derived from an EMBL/GenBank/DDBJ whole genome shotgun (WGS) entry which is preliminary data.</text>
</comment>
<dbReference type="SUPFAM" id="SSF56300">
    <property type="entry name" value="Metallo-dependent phosphatases"/>
    <property type="match status" value="1"/>
</dbReference>
<dbReference type="Proteomes" id="UP000441455">
    <property type="component" value="Unassembled WGS sequence"/>
</dbReference>
<reference evidence="2 3" key="1">
    <citation type="submission" date="2019-08" db="EMBL/GenBank/DDBJ databases">
        <title>In-depth cultivation of the pig gut microbiome towards novel bacterial diversity and tailored functional studies.</title>
        <authorList>
            <person name="Wylensek D."/>
            <person name="Hitch T.C.A."/>
            <person name="Clavel T."/>
        </authorList>
    </citation>
    <scope>NUCLEOTIDE SEQUENCE [LARGE SCALE GENOMIC DNA]</scope>
    <source>
        <strain evidence="2 3">WCA-389-WT-5B</strain>
    </source>
</reference>
<dbReference type="AlphaFoldDB" id="A0A6N7VI13"/>
<dbReference type="PROSITE" id="PS50812">
    <property type="entry name" value="PWWP"/>
    <property type="match status" value="1"/>
</dbReference>
<accession>A0A6N7VI13</accession>
<feature type="domain" description="PWWP" evidence="1">
    <location>
        <begin position="128"/>
        <end position="236"/>
    </location>
</feature>
<dbReference type="Gene3D" id="3.60.21.10">
    <property type="match status" value="1"/>
</dbReference>
<evidence type="ECO:0000259" key="1">
    <source>
        <dbReference type="PROSITE" id="PS50812"/>
    </source>
</evidence>
<dbReference type="InterPro" id="IPR029052">
    <property type="entry name" value="Metallo-depent_PP-like"/>
</dbReference>